<feature type="transmembrane region" description="Helical" evidence="1">
    <location>
        <begin position="112"/>
        <end position="138"/>
    </location>
</feature>
<keyword evidence="1" id="KW-0472">Membrane</keyword>
<gene>
    <name evidence="2" type="ORF">C2G38_2167529</name>
</gene>
<evidence type="ECO:0000256" key="1">
    <source>
        <dbReference type="SAM" id="Phobius"/>
    </source>
</evidence>
<feature type="transmembrane region" description="Helical" evidence="1">
    <location>
        <begin position="174"/>
        <end position="202"/>
    </location>
</feature>
<proteinExistence type="predicted"/>
<keyword evidence="1" id="KW-1133">Transmembrane helix</keyword>
<reference evidence="2 3" key="1">
    <citation type="submission" date="2018-06" db="EMBL/GenBank/DDBJ databases">
        <title>Comparative genomics reveals the genomic features of Rhizophagus irregularis, R. cerebriforme, R. diaphanum and Gigaspora rosea, and their symbiotic lifestyle signature.</title>
        <authorList>
            <person name="Morin E."/>
            <person name="San Clemente H."/>
            <person name="Chen E.C.H."/>
            <person name="De La Providencia I."/>
            <person name="Hainaut M."/>
            <person name="Kuo A."/>
            <person name="Kohler A."/>
            <person name="Murat C."/>
            <person name="Tang N."/>
            <person name="Roy S."/>
            <person name="Loubradou J."/>
            <person name="Henrissat B."/>
            <person name="Grigoriev I.V."/>
            <person name="Corradi N."/>
            <person name="Roux C."/>
            <person name="Martin F.M."/>
        </authorList>
    </citation>
    <scope>NUCLEOTIDE SEQUENCE [LARGE SCALE GENOMIC DNA]</scope>
    <source>
        <strain evidence="2 3">DAOM 194757</strain>
    </source>
</reference>
<dbReference type="Proteomes" id="UP000266673">
    <property type="component" value="Unassembled WGS sequence"/>
</dbReference>
<protein>
    <recommendedName>
        <fullName evidence="4">Transmembrane protein</fullName>
    </recommendedName>
</protein>
<dbReference type="AlphaFoldDB" id="A0A397VSU0"/>
<accession>A0A397VSU0</accession>
<dbReference type="EMBL" id="QKWP01000199">
    <property type="protein sequence ID" value="RIB24842.1"/>
    <property type="molecule type" value="Genomic_DNA"/>
</dbReference>
<dbReference type="OrthoDB" id="10365729at2759"/>
<feature type="transmembrane region" description="Helical" evidence="1">
    <location>
        <begin position="79"/>
        <end position="100"/>
    </location>
</feature>
<name>A0A397VSU0_9GLOM</name>
<keyword evidence="1" id="KW-0812">Transmembrane</keyword>
<feature type="transmembrane region" description="Helical" evidence="1">
    <location>
        <begin position="26"/>
        <end position="48"/>
    </location>
</feature>
<organism evidence="2 3">
    <name type="scientific">Gigaspora rosea</name>
    <dbReference type="NCBI Taxonomy" id="44941"/>
    <lineage>
        <taxon>Eukaryota</taxon>
        <taxon>Fungi</taxon>
        <taxon>Fungi incertae sedis</taxon>
        <taxon>Mucoromycota</taxon>
        <taxon>Glomeromycotina</taxon>
        <taxon>Glomeromycetes</taxon>
        <taxon>Diversisporales</taxon>
        <taxon>Gigasporaceae</taxon>
        <taxon>Gigaspora</taxon>
    </lineage>
</organism>
<evidence type="ECO:0000313" key="3">
    <source>
        <dbReference type="Proteomes" id="UP000266673"/>
    </source>
</evidence>
<evidence type="ECO:0008006" key="4">
    <source>
        <dbReference type="Google" id="ProtNLM"/>
    </source>
</evidence>
<keyword evidence="3" id="KW-1185">Reference proteome</keyword>
<evidence type="ECO:0000313" key="2">
    <source>
        <dbReference type="EMBL" id="RIB24842.1"/>
    </source>
</evidence>
<comment type="caution">
    <text evidence="2">The sequence shown here is derived from an EMBL/GenBank/DDBJ whole genome shotgun (WGS) entry which is preliminary data.</text>
</comment>
<sequence>MIPRQQRKISFHDEYTQALKRIPMRIIPLMLIINNIFVTIIFITFAIYDSQANDILHQQNINNTDLYAKYGYNSGQSSFGSVAFLVCIYICVAIYLIAFVRMAFEDWGWFSLIKIGFIGFMFNLLGALFSISLSYPYIQDQIIGPEYQIIKCDYIDSLGSWQDQWCSFHNHRIILSWLLIFVWLITYPIHFSIAPSIVLVVLCKRGYRISKLWVVYQYQYRKGLFLTWLKNIKSDKVDNETNTVEIVTIK</sequence>